<dbReference type="Pfam" id="PF06445">
    <property type="entry name" value="GyrI-like"/>
    <property type="match status" value="1"/>
</dbReference>
<dbReference type="SMART" id="SM00871">
    <property type="entry name" value="AraC_E_bind"/>
    <property type="match status" value="1"/>
</dbReference>
<proteinExistence type="predicted"/>
<evidence type="ECO:0000259" key="1">
    <source>
        <dbReference type="SMART" id="SM00871"/>
    </source>
</evidence>
<protein>
    <submittedName>
        <fullName evidence="2">AraC family transcriptional regulator</fullName>
    </submittedName>
</protein>
<dbReference type="Proteomes" id="UP000293854">
    <property type="component" value="Unassembled WGS sequence"/>
</dbReference>
<name>A0A4Q7CLY5_9STAP</name>
<evidence type="ECO:0000313" key="2">
    <source>
        <dbReference type="EMBL" id="RZI01952.1"/>
    </source>
</evidence>
<reference evidence="2 3" key="1">
    <citation type="submission" date="2018-11" db="EMBL/GenBank/DDBJ databases">
        <title>Genomic profiling of Staphylococcus species from a Poultry farm system in KwaZulu-Natal, South Africa.</title>
        <authorList>
            <person name="Amoako D.G."/>
            <person name="Somboro A.M."/>
            <person name="Abia A.L.K."/>
            <person name="Bester L.A."/>
            <person name="Essack S.Y."/>
        </authorList>
    </citation>
    <scope>NUCLEOTIDE SEQUENCE [LARGE SCALE GENOMIC DNA]</scope>
    <source>
        <strain evidence="2 3">SA11</strain>
    </source>
</reference>
<dbReference type="InterPro" id="IPR011256">
    <property type="entry name" value="Reg_factor_effector_dom_sf"/>
</dbReference>
<dbReference type="Gene3D" id="3.20.80.10">
    <property type="entry name" value="Regulatory factor, effector binding domain"/>
    <property type="match status" value="1"/>
</dbReference>
<sequence length="156" mass="17414">MEYEIKHIEETNVIGVLSKYATMQDAQQGLPKAWEAFNNSDKPEELKALSNDKLQGFLGVVIPTESGMNYLIAVTSDKKSVVDLHPYTLPEGDYIVADAVGPVPYALQKTTEQLYNPNFLSDLGYKHRDAPGIELYPHGNTQADDYVAQVWVPIEK</sequence>
<gene>
    <name evidence="2" type="ORF">EIG99_07505</name>
</gene>
<feature type="domain" description="AraC effector-binding" evidence="1">
    <location>
        <begin position="1"/>
        <end position="155"/>
    </location>
</feature>
<organism evidence="2 3">
    <name type="scientific">Staphylococcus condimenti</name>
    <dbReference type="NCBI Taxonomy" id="70255"/>
    <lineage>
        <taxon>Bacteria</taxon>
        <taxon>Bacillati</taxon>
        <taxon>Bacillota</taxon>
        <taxon>Bacilli</taxon>
        <taxon>Bacillales</taxon>
        <taxon>Staphylococcaceae</taxon>
        <taxon>Staphylococcus</taxon>
    </lineage>
</organism>
<evidence type="ECO:0000313" key="3">
    <source>
        <dbReference type="Proteomes" id="UP000293854"/>
    </source>
</evidence>
<dbReference type="PANTHER" id="PTHR36444:SF3">
    <property type="entry name" value="TRANSCRIPTIONAL ACTIVATOR, PUTATIVE-RELATED"/>
    <property type="match status" value="1"/>
</dbReference>
<dbReference type="AlphaFoldDB" id="A0A4Q7CLY5"/>
<dbReference type="EMBL" id="RQTE01000133">
    <property type="protein sequence ID" value="RZI01952.1"/>
    <property type="molecule type" value="Genomic_DNA"/>
</dbReference>
<accession>A0A4Q7CLY5</accession>
<dbReference type="InterPro" id="IPR029442">
    <property type="entry name" value="GyrI-like"/>
</dbReference>
<dbReference type="SUPFAM" id="SSF55136">
    <property type="entry name" value="Probable bacterial effector-binding domain"/>
    <property type="match status" value="1"/>
</dbReference>
<dbReference type="InterPro" id="IPR053182">
    <property type="entry name" value="YobU-like_regulator"/>
</dbReference>
<dbReference type="RefSeq" id="WP_070704922.1">
    <property type="nucleotide sequence ID" value="NZ_CP018776.1"/>
</dbReference>
<dbReference type="InterPro" id="IPR010499">
    <property type="entry name" value="AraC_E-bd"/>
</dbReference>
<comment type="caution">
    <text evidence="2">The sequence shown here is derived from an EMBL/GenBank/DDBJ whole genome shotgun (WGS) entry which is preliminary data.</text>
</comment>
<dbReference type="PANTHER" id="PTHR36444">
    <property type="entry name" value="TRANSCRIPTIONAL REGULATOR PROTEIN YOBU-RELATED"/>
    <property type="match status" value="1"/>
</dbReference>